<dbReference type="STRING" id="1882483.A0A317XSU4"/>
<comment type="catalytic activity">
    <reaction evidence="3">
        <text>a 5'-end (N(2),N(7)-dimethyl 5'-triphosphoguanosine)-ribonucleoside in snoRNA + S-adenosyl-L-methionine = a 5'-end (N(2),N(2),N(7)-trimethyl 5'-triphosphoguanosine)-ribonucleoside in snoRNA + S-adenosyl-L-homocysteine + H(+)</text>
        <dbReference type="Rhea" id="RHEA:78507"/>
        <dbReference type="Rhea" id="RHEA-COMP:19088"/>
        <dbReference type="Rhea" id="RHEA-COMP:19090"/>
        <dbReference type="ChEBI" id="CHEBI:15378"/>
        <dbReference type="ChEBI" id="CHEBI:57856"/>
        <dbReference type="ChEBI" id="CHEBI:59789"/>
        <dbReference type="ChEBI" id="CHEBI:167623"/>
        <dbReference type="ChEBI" id="CHEBI:172880"/>
    </reaction>
    <physiologicalReaction direction="left-to-right" evidence="3">
        <dbReference type="Rhea" id="RHEA:78508"/>
    </physiologicalReaction>
</comment>
<evidence type="ECO:0000256" key="2">
    <source>
        <dbReference type="ARBA" id="ARBA00025783"/>
    </source>
</evidence>
<evidence type="ECO:0000256" key="7">
    <source>
        <dbReference type="ARBA" id="ARBA00049790"/>
    </source>
</evidence>
<dbReference type="GO" id="GO:0071164">
    <property type="term" value="F:RNA cap trimethylguanosine synthase activity"/>
    <property type="evidence" value="ECO:0007669"/>
    <property type="project" value="TreeGrafter"/>
</dbReference>
<dbReference type="Proteomes" id="UP000246740">
    <property type="component" value="Unassembled WGS sequence"/>
</dbReference>
<comment type="catalytic activity">
    <reaction evidence="4">
        <text>a 5'-end (N(7)-methyl 5'-triphosphoguanosine)-ribonucleoside in snoRNA + S-adenosyl-L-methionine = a 5'-end (N(2),N(7)-dimethyl 5'-triphosphoguanosine)-ribonucleoside in snoRNA + S-adenosyl-L-homocysteine + H(+)</text>
        <dbReference type="Rhea" id="RHEA:78475"/>
        <dbReference type="Rhea" id="RHEA-COMP:19086"/>
        <dbReference type="Rhea" id="RHEA-COMP:19088"/>
        <dbReference type="ChEBI" id="CHEBI:15378"/>
        <dbReference type="ChEBI" id="CHEBI:57856"/>
        <dbReference type="ChEBI" id="CHEBI:59789"/>
        <dbReference type="ChEBI" id="CHEBI:156461"/>
        <dbReference type="ChEBI" id="CHEBI:172880"/>
    </reaction>
    <physiologicalReaction direction="left-to-right" evidence="4">
        <dbReference type="Rhea" id="RHEA:78476"/>
    </physiologicalReaction>
</comment>
<evidence type="ECO:0000313" key="11">
    <source>
        <dbReference type="Proteomes" id="UP000246740"/>
    </source>
</evidence>
<dbReference type="GO" id="GO:0005634">
    <property type="term" value="C:nucleus"/>
    <property type="evidence" value="ECO:0007669"/>
    <property type="project" value="TreeGrafter"/>
</dbReference>
<gene>
    <name evidence="10" type="ORF">BCV70DRAFT_159548</name>
</gene>
<evidence type="ECO:0000256" key="3">
    <source>
        <dbReference type="ARBA" id="ARBA00047418"/>
    </source>
</evidence>
<feature type="compositionally biased region" description="Basic residues" evidence="9">
    <location>
        <begin position="57"/>
        <end position="69"/>
    </location>
</feature>
<dbReference type="PANTHER" id="PTHR14741">
    <property type="entry name" value="S-ADENOSYLMETHIONINE-DEPENDENT METHYLTRANSFERASE RELATED"/>
    <property type="match status" value="1"/>
</dbReference>
<evidence type="ECO:0000256" key="4">
    <source>
        <dbReference type="ARBA" id="ARBA00048740"/>
    </source>
</evidence>
<dbReference type="Gene3D" id="3.40.50.150">
    <property type="entry name" value="Vaccinia Virus protein VP39"/>
    <property type="match status" value="1"/>
</dbReference>
<evidence type="ECO:0000256" key="5">
    <source>
        <dbReference type="ARBA" id="ARBA00048763"/>
    </source>
</evidence>
<dbReference type="FunCoup" id="A0A317XSU4">
    <property type="interactions" value="192"/>
</dbReference>
<keyword evidence="11" id="KW-1185">Reference proteome</keyword>
<comment type="catalytic activity">
    <reaction evidence="6">
        <text>a 5'-end (N(7)-methyl 5'-triphosphoguanosine)-ribonucleoside in snRNA + S-adenosyl-L-methionine = a 5'-end (N(2),N(7)-dimethyl 5'-triphosphoguanosine)-ribonucleoside in snRNA + S-adenosyl-L-homocysteine + H(+)</text>
        <dbReference type="Rhea" id="RHEA:78471"/>
        <dbReference type="Rhea" id="RHEA-COMP:19085"/>
        <dbReference type="Rhea" id="RHEA-COMP:19087"/>
        <dbReference type="ChEBI" id="CHEBI:15378"/>
        <dbReference type="ChEBI" id="CHEBI:57856"/>
        <dbReference type="ChEBI" id="CHEBI:59789"/>
        <dbReference type="ChEBI" id="CHEBI:156461"/>
        <dbReference type="ChEBI" id="CHEBI:172880"/>
    </reaction>
    <physiologicalReaction direction="left-to-right" evidence="6">
        <dbReference type="Rhea" id="RHEA:78472"/>
    </physiologicalReaction>
</comment>
<dbReference type="InParanoid" id="A0A317XSU4"/>
<dbReference type="EMBL" id="KZ819191">
    <property type="protein sequence ID" value="PWZ00968.1"/>
    <property type="molecule type" value="Genomic_DNA"/>
</dbReference>
<comment type="catalytic activity">
    <reaction evidence="5">
        <text>a 5'-end (N(2),N(7)-dimethyl 5'-triphosphoguanosine)-ribonucleoside in snRNA + S-adenosyl-L-methionine = a 5'-end (N(2),N(2),N(7)-trimethyl 5'-triphosphoguanosine)-ribonucleoside in snRNA + S-adenosyl-L-homocysteine + H(+)</text>
        <dbReference type="Rhea" id="RHEA:78479"/>
        <dbReference type="Rhea" id="RHEA-COMP:19087"/>
        <dbReference type="Rhea" id="RHEA-COMP:19089"/>
        <dbReference type="ChEBI" id="CHEBI:15378"/>
        <dbReference type="ChEBI" id="CHEBI:57856"/>
        <dbReference type="ChEBI" id="CHEBI:59789"/>
        <dbReference type="ChEBI" id="CHEBI:167623"/>
        <dbReference type="ChEBI" id="CHEBI:172880"/>
    </reaction>
    <physiologicalReaction direction="left-to-right" evidence="5">
        <dbReference type="Rhea" id="RHEA:78480"/>
    </physiologicalReaction>
</comment>
<evidence type="ECO:0000256" key="6">
    <source>
        <dbReference type="ARBA" id="ARBA00049075"/>
    </source>
</evidence>
<dbReference type="Pfam" id="PF09445">
    <property type="entry name" value="Methyltransf_15"/>
    <property type="match status" value="1"/>
</dbReference>
<evidence type="ECO:0000256" key="9">
    <source>
        <dbReference type="SAM" id="MobiDB-lite"/>
    </source>
</evidence>
<accession>A0A317XSU4</accession>
<comment type="similarity">
    <text evidence="2">Belongs to the methyltransferase superfamily. Trimethylguanosine synthase family.</text>
</comment>
<dbReference type="PANTHER" id="PTHR14741:SF32">
    <property type="entry name" value="TRIMETHYLGUANOSINE SYNTHASE"/>
    <property type="match status" value="1"/>
</dbReference>
<keyword evidence="8" id="KW-0175">Coiled coil</keyword>
<protein>
    <recommendedName>
        <fullName evidence="1">Trimethylguanosine synthase</fullName>
    </recommendedName>
    <alternativeName>
        <fullName evidence="7">Cap-specific guanine-N(2) methyltransferase</fullName>
    </alternativeName>
</protein>
<proteinExistence type="inferred from homology"/>
<reference evidence="10 11" key="1">
    <citation type="journal article" date="2018" name="Mol. Biol. Evol.">
        <title>Broad Genomic Sampling Reveals a Smut Pathogenic Ancestry of the Fungal Clade Ustilaginomycotina.</title>
        <authorList>
            <person name="Kijpornyongpan T."/>
            <person name="Mondo S.J."/>
            <person name="Barry K."/>
            <person name="Sandor L."/>
            <person name="Lee J."/>
            <person name="Lipzen A."/>
            <person name="Pangilinan J."/>
            <person name="LaButti K."/>
            <person name="Hainaut M."/>
            <person name="Henrissat B."/>
            <person name="Grigoriev I.V."/>
            <person name="Spatafora J.W."/>
            <person name="Aime M.C."/>
        </authorList>
    </citation>
    <scope>NUCLEOTIDE SEQUENCE [LARGE SCALE GENOMIC DNA]</scope>
    <source>
        <strain evidence="10 11">MCA 3645</strain>
    </source>
</reference>
<dbReference type="OrthoDB" id="194443at2759"/>
<name>A0A317XSU4_9BASI</name>
<dbReference type="InterPro" id="IPR019012">
    <property type="entry name" value="RNA_cap_Gua-N2-MeTrfase"/>
</dbReference>
<dbReference type="InterPro" id="IPR029063">
    <property type="entry name" value="SAM-dependent_MTases_sf"/>
</dbReference>
<evidence type="ECO:0000313" key="10">
    <source>
        <dbReference type="EMBL" id="PWZ00968.1"/>
    </source>
</evidence>
<feature type="region of interest" description="Disordered" evidence="9">
    <location>
        <begin position="43"/>
        <end position="69"/>
    </location>
</feature>
<dbReference type="AlphaFoldDB" id="A0A317XSU4"/>
<feature type="coiled-coil region" evidence="8">
    <location>
        <begin position="176"/>
        <end position="203"/>
    </location>
</feature>
<evidence type="ECO:0000256" key="1">
    <source>
        <dbReference type="ARBA" id="ARBA00018517"/>
    </source>
</evidence>
<dbReference type="CDD" id="cd02440">
    <property type="entry name" value="AdoMet_MTases"/>
    <property type="match status" value="1"/>
</dbReference>
<dbReference type="SUPFAM" id="SSF53335">
    <property type="entry name" value="S-adenosyl-L-methionine-dependent methyltransferases"/>
    <property type="match status" value="1"/>
</dbReference>
<sequence>MLLLEAQSLALGLPTSFRSNRKPHLFRTADDQDAPKLSARTINHNQQEQSHGEKPAKTQRKKKKKKQHHHNLAAYHGELDLASLSQGDQSRYHELASQCLVHPAMFPVEMRKYWRNRHRLFSLYDQGCLLDSESWFSVTPESVAFRIAARCSSERTVLDLFGGAGGNAIQFALTAEQVLVIEIDELKIQLAEWNAEIYGVRDRIRFVHGDAVEFLHAVNEYRRDSATNGESSATESDVEVYRGITRRDVDQIHVVFLSPPWGGVNYMSHDHDFSLNSLLPIPGKRLFELATAITPNIAYYLPRNTSLHQLAELADLNTDSTVKIEQQWLSEHKLSSITAYYGQLATEWDDDKDAWITS</sequence>
<evidence type="ECO:0000256" key="8">
    <source>
        <dbReference type="SAM" id="Coils"/>
    </source>
</evidence>
<organism evidence="10 11">
    <name type="scientific">Testicularia cyperi</name>
    <dbReference type="NCBI Taxonomy" id="1882483"/>
    <lineage>
        <taxon>Eukaryota</taxon>
        <taxon>Fungi</taxon>
        <taxon>Dikarya</taxon>
        <taxon>Basidiomycota</taxon>
        <taxon>Ustilaginomycotina</taxon>
        <taxon>Ustilaginomycetes</taxon>
        <taxon>Ustilaginales</taxon>
        <taxon>Anthracoideaceae</taxon>
        <taxon>Testicularia</taxon>
    </lineage>
</organism>